<keyword evidence="3" id="KW-0472">Membrane</keyword>
<evidence type="ECO:0000259" key="4">
    <source>
        <dbReference type="Pfam" id="PF09822"/>
    </source>
</evidence>
<comment type="caution">
    <text evidence="6">The sequence shown here is derived from an EMBL/GenBank/DDBJ whole genome shotgun (WGS) entry which is preliminary data.</text>
</comment>
<feature type="compositionally biased region" description="Basic and acidic residues" evidence="2">
    <location>
        <begin position="441"/>
        <end position="452"/>
    </location>
</feature>
<proteinExistence type="predicted"/>
<name>A0ABW5DB04_9BACT</name>
<dbReference type="Proteomes" id="UP001597375">
    <property type="component" value="Unassembled WGS sequence"/>
</dbReference>
<feature type="region of interest" description="Disordered" evidence="2">
    <location>
        <begin position="413"/>
        <end position="452"/>
    </location>
</feature>
<keyword evidence="3" id="KW-1133">Transmembrane helix</keyword>
<dbReference type="Pfam" id="PF23357">
    <property type="entry name" value="DUF7088"/>
    <property type="match status" value="1"/>
</dbReference>
<dbReference type="EMBL" id="JBHUIT010000031">
    <property type="protein sequence ID" value="MFD2257795.1"/>
    <property type="molecule type" value="Genomic_DNA"/>
</dbReference>
<dbReference type="InterPro" id="IPR019196">
    <property type="entry name" value="ABC_transp_unknown"/>
</dbReference>
<keyword evidence="7" id="KW-1185">Reference proteome</keyword>
<evidence type="ECO:0000256" key="3">
    <source>
        <dbReference type="SAM" id="Phobius"/>
    </source>
</evidence>
<dbReference type="InterPro" id="IPR055396">
    <property type="entry name" value="DUF7088"/>
</dbReference>
<evidence type="ECO:0000313" key="6">
    <source>
        <dbReference type="EMBL" id="MFD2257795.1"/>
    </source>
</evidence>
<evidence type="ECO:0000256" key="1">
    <source>
        <dbReference type="SAM" id="Coils"/>
    </source>
</evidence>
<gene>
    <name evidence="6" type="ORF">ACFSSA_14025</name>
</gene>
<organism evidence="6 7">
    <name type="scientific">Luteolibacter algae</name>
    <dbReference type="NCBI Taxonomy" id="454151"/>
    <lineage>
        <taxon>Bacteria</taxon>
        <taxon>Pseudomonadati</taxon>
        <taxon>Verrucomicrobiota</taxon>
        <taxon>Verrucomicrobiia</taxon>
        <taxon>Verrucomicrobiales</taxon>
        <taxon>Verrucomicrobiaceae</taxon>
        <taxon>Luteolibacter</taxon>
    </lineage>
</organism>
<reference evidence="7" key="1">
    <citation type="journal article" date="2019" name="Int. J. Syst. Evol. Microbiol.">
        <title>The Global Catalogue of Microorganisms (GCM) 10K type strain sequencing project: providing services to taxonomists for standard genome sequencing and annotation.</title>
        <authorList>
            <consortium name="The Broad Institute Genomics Platform"/>
            <consortium name="The Broad Institute Genome Sequencing Center for Infectious Disease"/>
            <person name="Wu L."/>
            <person name="Ma J."/>
        </authorList>
    </citation>
    <scope>NUCLEOTIDE SEQUENCE [LARGE SCALE GENOMIC DNA]</scope>
    <source>
        <strain evidence="7">CGMCC 4.7106</strain>
    </source>
</reference>
<evidence type="ECO:0000313" key="7">
    <source>
        <dbReference type="Proteomes" id="UP001597375"/>
    </source>
</evidence>
<evidence type="ECO:0000259" key="5">
    <source>
        <dbReference type="Pfam" id="PF23357"/>
    </source>
</evidence>
<feature type="domain" description="DUF7088" evidence="5">
    <location>
        <begin position="40"/>
        <end position="130"/>
    </location>
</feature>
<keyword evidence="3" id="KW-0812">Transmembrane</keyword>
<keyword evidence="1" id="KW-0175">Coiled coil</keyword>
<sequence>MKSPISRAALGIAALVAIAILANWLISLTPLGNRGADFTENKIHTLSDGTKSILGELDTPVVIRYYASRNSDYMPEQVTLHIRRVDDLLKEYSNLSNGKLRIENLDPEPDTDAEDSANLDGISGQQINGDNLFLGLAVSALDKKVVLPFLDPNEETMLEYQISKAIAEVTTPVKPVIGVMSALDLAGSPAMMPGQPPQQSWVIYQQLQQSFDLKDLGMTPEKIDPDEIKVLLLFHPAGISKETEYLVDQYLLNGGTVVACLDAYSVAAQMVGGGNPMTGQQGAPATSTLPTLLQAWGMKFESNEVLADPVNATMLGGNRNGIAVLSIPQRDMPQKDNIITNALGSVTLYLPGAFKKEGNPGVSINTLMRSSNRAGFVDSLKASRLDPSLDTSVRPEGIAFDLLTHLSGKFKTAFPEGDPRAKEEAEASDEATTAGNEDSDKETSADKKTSDASLKEAVKDGNVFLVADVDAFYDRFAYTVQNFGGVQMATPANGNATLLLNLLDQATGSKYLIGSRSRAATRRPFTVVQEMEAEFNKQVGSKIQEFQVKMDEAQAKLQELQAQKAQGTELYLSPEQEAEIKKFREQQVEYSRLIREQQKDLRRQKDKLAGNITLLNVAAMPTLVVLFGLGLYLKRRSSTRAR</sequence>
<evidence type="ECO:0000256" key="2">
    <source>
        <dbReference type="SAM" id="MobiDB-lite"/>
    </source>
</evidence>
<feature type="domain" description="ABC-type uncharacterised transport system" evidence="4">
    <location>
        <begin position="174"/>
        <end position="501"/>
    </location>
</feature>
<feature type="coiled-coil region" evidence="1">
    <location>
        <begin position="536"/>
        <end position="570"/>
    </location>
</feature>
<protein>
    <submittedName>
        <fullName evidence="6">Gldg family protein</fullName>
    </submittedName>
</protein>
<dbReference type="RefSeq" id="WP_386821155.1">
    <property type="nucleotide sequence ID" value="NZ_JBHUIT010000031.1"/>
</dbReference>
<accession>A0ABW5DB04</accession>
<feature type="transmembrane region" description="Helical" evidence="3">
    <location>
        <begin position="612"/>
        <end position="633"/>
    </location>
</feature>
<dbReference type="Pfam" id="PF09822">
    <property type="entry name" value="ABC_transp_aux"/>
    <property type="match status" value="1"/>
</dbReference>